<evidence type="ECO:0000259" key="11">
    <source>
        <dbReference type="SMART" id="SM00984"/>
    </source>
</evidence>
<dbReference type="GO" id="GO:0003979">
    <property type="term" value="F:UDP-glucose 6-dehydrogenase activity"/>
    <property type="evidence" value="ECO:0007669"/>
    <property type="project" value="UniProtKB-EC"/>
</dbReference>
<gene>
    <name evidence="12" type="ORF">AVDCRST_MAG82-2187</name>
</gene>
<dbReference type="NCBIfam" id="TIGR03026">
    <property type="entry name" value="NDP-sugDHase"/>
    <property type="match status" value="1"/>
</dbReference>
<dbReference type="PIRSF" id="PIRSF000124">
    <property type="entry name" value="UDPglc_GDPman_dh"/>
    <property type="match status" value="1"/>
</dbReference>
<proteinExistence type="inferred from homology"/>
<dbReference type="SUPFAM" id="SSF51735">
    <property type="entry name" value="NAD(P)-binding Rossmann-fold domains"/>
    <property type="match status" value="1"/>
</dbReference>
<feature type="binding site" evidence="10">
    <location>
        <position position="299"/>
    </location>
    <ligand>
        <name>NAD(+)</name>
        <dbReference type="ChEBI" id="CHEBI:57540"/>
    </ligand>
</feature>
<keyword evidence="4 7" id="KW-0560">Oxidoreductase</keyword>
<keyword evidence="5 7" id="KW-0520">NAD</keyword>
<dbReference type="InterPro" id="IPR014027">
    <property type="entry name" value="UDP-Glc/GDP-Man_DH_C"/>
</dbReference>
<dbReference type="InterPro" id="IPR017476">
    <property type="entry name" value="UDP-Glc/GDP-Man"/>
</dbReference>
<evidence type="ECO:0000256" key="3">
    <source>
        <dbReference type="ARBA" id="ARBA00012954"/>
    </source>
</evidence>
<feature type="binding site" evidence="10">
    <location>
        <position position="99"/>
    </location>
    <ligand>
        <name>NAD(+)</name>
        <dbReference type="ChEBI" id="CHEBI:57540"/>
    </ligand>
</feature>
<feature type="binding site" evidence="10">
    <location>
        <position position="41"/>
    </location>
    <ligand>
        <name>NAD(+)</name>
        <dbReference type="ChEBI" id="CHEBI:57540"/>
    </ligand>
</feature>
<dbReference type="Pfam" id="PF03721">
    <property type="entry name" value="UDPG_MGDP_dh_N"/>
    <property type="match status" value="1"/>
</dbReference>
<dbReference type="UniPathway" id="UPA00038">
    <property type="reaction ID" value="UER00491"/>
</dbReference>
<feature type="domain" description="UDP-glucose/GDP-mannose dehydrogenase C-terminal" evidence="11">
    <location>
        <begin position="347"/>
        <end position="450"/>
    </location>
</feature>
<dbReference type="PANTHER" id="PTHR43750">
    <property type="entry name" value="UDP-GLUCOSE 6-DEHYDROGENASE TUAD"/>
    <property type="match status" value="1"/>
</dbReference>
<evidence type="ECO:0000256" key="10">
    <source>
        <dbReference type="PIRSR" id="PIRSR500134-3"/>
    </source>
</evidence>
<dbReference type="GO" id="GO:0006065">
    <property type="term" value="P:UDP-glucuronate biosynthetic process"/>
    <property type="evidence" value="ECO:0007669"/>
    <property type="project" value="UniProtKB-UniPathway"/>
</dbReference>
<evidence type="ECO:0000256" key="6">
    <source>
        <dbReference type="ARBA" id="ARBA00047473"/>
    </source>
</evidence>
<evidence type="ECO:0000256" key="8">
    <source>
        <dbReference type="PIRSR" id="PIRSR500134-1"/>
    </source>
</evidence>
<evidence type="ECO:0000256" key="9">
    <source>
        <dbReference type="PIRSR" id="PIRSR500134-2"/>
    </source>
</evidence>
<feature type="binding site" evidence="10">
    <location>
        <position position="361"/>
    </location>
    <ligand>
        <name>NAD(+)</name>
        <dbReference type="ChEBI" id="CHEBI:57540"/>
    </ligand>
</feature>
<evidence type="ECO:0000256" key="1">
    <source>
        <dbReference type="ARBA" id="ARBA00004701"/>
    </source>
</evidence>
<dbReference type="AlphaFoldDB" id="A0A6J4Q1N2"/>
<dbReference type="GO" id="GO:0000271">
    <property type="term" value="P:polysaccharide biosynthetic process"/>
    <property type="evidence" value="ECO:0007669"/>
    <property type="project" value="InterPro"/>
</dbReference>
<feature type="binding site" evidence="9">
    <location>
        <position position="293"/>
    </location>
    <ligand>
        <name>substrate</name>
    </ligand>
</feature>
<dbReference type="PIRSF" id="PIRSF500134">
    <property type="entry name" value="UDPglc_DH_bac"/>
    <property type="match status" value="1"/>
</dbReference>
<dbReference type="InterPro" id="IPR036220">
    <property type="entry name" value="UDP-Glc/GDP-Man_DH_C_sf"/>
</dbReference>
<feature type="binding site" evidence="9">
    <location>
        <begin position="173"/>
        <end position="176"/>
    </location>
    <ligand>
        <name>substrate</name>
    </ligand>
</feature>
<dbReference type="PANTHER" id="PTHR43750:SF3">
    <property type="entry name" value="UDP-GLUCOSE 6-DEHYDROGENASE TUAD"/>
    <property type="match status" value="1"/>
</dbReference>
<protein>
    <recommendedName>
        <fullName evidence="3 7">UDP-glucose 6-dehydrogenase</fullName>
        <ecNumber evidence="3 7">1.1.1.22</ecNumber>
    </recommendedName>
</protein>
<dbReference type="InterPro" id="IPR036291">
    <property type="entry name" value="NAD(P)-bd_dom_sf"/>
</dbReference>
<dbReference type="SUPFAM" id="SSF48179">
    <property type="entry name" value="6-phosphogluconate dehydrogenase C-terminal domain-like"/>
    <property type="match status" value="1"/>
</dbReference>
<dbReference type="Gene3D" id="1.20.5.100">
    <property type="entry name" value="Cytochrome c1, transmembrane anchor, C-terminal"/>
    <property type="match status" value="1"/>
</dbReference>
<dbReference type="EC" id="1.1.1.22" evidence="3 7"/>
<feature type="binding site" evidence="9">
    <location>
        <position position="240"/>
    </location>
    <ligand>
        <name>substrate</name>
    </ligand>
</feature>
<dbReference type="SUPFAM" id="SSF52413">
    <property type="entry name" value="UDP-glucose/GDP-mannose dehydrogenase C-terminal domain"/>
    <property type="match status" value="1"/>
</dbReference>
<dbReference type="InterPro" id="IPR001732">
    <property type="entry name" value="UDP-Glc/GDP-Man_DH_N"/>
</dbReference>
<comment type="similarity">
    <text evidence="2 7">Belongs to the UDP-glucose/GDP-mannose dehydrogenase family.</text>
</comment>
<name>A0A6J4Q1N2_9ACTN</name>
<dbReference type="EMBL" id="CADCVA010000297">
    <property type="protein sequence ID" value="CAA9432048.1"/>
    <property type="molecule type" value="Genomic_DNA"/>
</dbReference>
<evidence type="ECO:0000256" key="2">
    <source>
        <dbReference type="ARBA" id="ARBA00006601"/>
    </source>
</evidence>
<organism evidence="12">
    <name type="scientific">uncultured Rubrobacteraceae bacterium</name>
    <dbReference type="NCBI Taxonomy" id="349277"/>
    <lineage>
        <taxon>Bacteria</taxon>
        <taxon>Bacillati</taxon>
        <taxon>Actinomycetota</taxon>
        <taxon>Rubrobacteria</taxon>
        <taxon>Rubrobacterales</taxon>
        <taxon>Rubrobacteraceae</taxon>
        <taxon>environmental samples</taxon>
    </lineage>
</organism>
<feature type="binding site" evidence="9">
    <location>
        <position position="354"/>
    </location>
    <ligand>
        <name>substrate</name>
    </ligand>
</feature>
<dbReference type="Pfam" id="PF00984">
    <property type="entry name" value="UDPG_MGDP_dh"/>
    <property type="match status" value="1"/>
</dbReference>
<evidence type="ECO:0000256" key="7">
    <source>
        <dbReference type="PIRNR" id="PIRNR000124"/>
    </source>
</evidence>
<dbReference type="InterPro" id="IPR028357">
    <property type="entry name" value="UDPglc_DH_bac"/>
</dbReference>
<accession>A0A6J4Q1N2</accession>
<comment type="catalytic activity">
    <reaction evidence="6 7">
        <text>UDP-alpha-D-glucose + 2 NAD(+) + H2O = UDP-alpha-D-glucuronate + 2 NADH + 3 H(+)</text>
        <dbReference type="Rhea" id="RHEA:23596"/>
        <dbReference type="ChEBI" id="CHEBI:15377"/>
        <dbReference type="ChEBI" id="CHEBI:15378"/>
        <dbReference type="ChEBI" id="CHEBI:57540"/>
        <dbReference type="ChEBI" id="CHEBI:57945"/>
        <dbReference type="ChEBI" id="CHEBI:58052"/>
        <dbReference type="ChEBI" id="CHEBI:58885"/>
        <dbReference type="EC" id="1.1.1.22"/>
    </reaction>
</comment>
<evidence type="ECO:0000313" key="12">
    <source>
        <dbReference type="EMBL" id="CAA9432048.1"/>
    </source>
</evidence>
<dbReference type="Pfam" id="PF03720">
    <property type="entry name" value="UDPG_MGDP_dh_C"/>
    <property type="match status" value="1"/>
</dbReference>
<dbReference type="InterPro" id="IPR014026">
    <property type="entry name" value="UDP-Glc/GDP-Man_DH_dimer"/>
</dbReference>
<feature type="binding site" evidence="10">
    <location>
        <position position="46"/>
    </location>
    <ligand>
        <name>NAD(+)</name>
        <dbReference type="ChEBI" id="CHEBI:57540"/>
    </ligand>
</feature>
<feature type="binding site" evidence="10">
    <location>
        <position position="176"/>
    </location>
    <ligand>
        <name>NAD(+)</name>
        <dbReference type="ChEBI" id="CHEBI:57540"/>
    </ligand>
</feature>
<sequence length="466" mass="49501">MHPGAFLPVEEFEVVIVGAGYVGLTTGACLAHLGHKVTCLDRDEGRIESLREGTVPFYEPGLEEMVARGSLAGRLSFAGLSGLVEVVRGTDVLFIAAGTPQGEDGSADLSNVAGVARGIGRALAGSPPRRRPLVVVNKSTVPVGGGDHVSTLIEEGAGDDGATGFMVVSNPEFLREGSAVYDTLFPDRIVVGADSRGPLDVMRMLYEPIIGQTFPTELDPRPKAAVPFVTTDMASAEMIKYAANAFLATKISFINEISTLCELTGADVGRVANGIGLDARIGSRFLNAGIGWGGSCFPKDVSALRAAFREYETPLLDATVAVNERQRQRVVHKLQAELHTLRGRRVALLGLSFKPNTDDLREAPSLEIARALNSLGATVTGYDPVSGKAAARLMPDLLKVVFDPYEALEGAHAAVVVTEWEEVKALDPKKVASMMRDPKLLVDGRNALDPAPWRGAGLLYRGFGRG</sequence>
<feature type="binding site" evidence="9">
    <location>
        <begin position="285"/>
        <end position="289"/>
    </location>
    <ligand>
        <name>substrate</name>
    </ligand>
</feature>
<dbReference type="SMART" id="SM00984">
    <property type="entry name" value="UDPG_MGDP_dh_C"/>
    <property type="match status" value="1"/>
</dbReference>
<feature type="binding site" evidence="10">
    <location>
        <position position="140"/>
    </location>
    <ligand>
        <name>NAD(+)</name>
        <dbReference type="ChEBI" id="CHEBI:57540"/>
    </ligand>
</feature>
<dbReference type="PRINTS" id="PR00411">
    <property type="entry name" value="PNDRDTASEI"/>
</dbReference>
<dbReference type="Gene3D" id="3.40.50.720">
    <property type="entry name" value="NAD(P)-binding Rossmann-like Domain"/>
    <property type="match status" value="2"/>
</dbReference>
<dbReference type="InterPro" id="IPR008927">
    <property type="entry name" value="6-PGluconate_DH-like_C_sf"/>
</dbReference>
<evidence type="ECO:0000256" key="5">
    <source>
        <dbReference type="ARBA" id="ARBA00023027"/>
    </source>
</evidence>
<comment type="pathway">
    <text evidence="1">Nucleotide-sugar biosynthesis; UDP-alpha-D-glucuronate biosynthesis; UDP-alpha-D-glucuronate from UDP-alpha-D-glucose: step 1/1.</text>
</comment>
<reference evidence="12" key="1">
    <citation type="submission" date="2020-02" db="EMBL/GenBank/DDBJ databases">
        <authorList>
            <person name="Meier V. D."/>
        </authorList>
    </citation>
    <scope>NUCLEOTIDE SEQUENCE</scope>
    <source>
        <strain evidence="12">AVDCRST_MAG82</strain>
    </source>
</reference>
<dbReference type="GO" id="GO:0051287">
    <property type="term" value="F:NAD binding"/>
    <property type="evidence" value="ECO:0007669"/>
    <property type="project" value="InterPro"/>
</dbReference>
<evidence type="ECO:0000256" key="4">
    <source>
        <dbReference type="ARBA" id="ARBA00023002"/>
    </source>
</evidence>
<feature type="active site" description="Nucleophile" evidence="8">
    <location>
        <position position="296"/>
    </location>
</feature>